<evidence type="ECO:0000256" key="9">
    <source>
        <dbReference type="PROSITE-ProRule" id="PRU00175"/>
    </source>
</evidence>
<evidence type="ECO:0000256" key="4">
    <source>
        <dbReference type="ARBA" id="ARBA00022723"/>
    </source>
</evidence>
<comment type="similarity">
    <text evidence="8">Belongs to the RING-type zinc finger family. ATL subfamily.</text>
</comment>
<dbReference type="PROSITE" id="PS50089">
    <property type="entry name" value="ZF_RING_2"/>
    <property type="match status" value="1"/>
</dbReference>
<dbReference type="SMART" id="SM00184">
    <property type="entry name" value="RING"/>
    <property type="match status" value="1"/>
</dbReference>
<accession>A0ABQ7XGN8</accession>
<evidence type="ECO:0000256" key="6">
    <source>
        <dbReference type="ARBA" id="ARBA00022786"/>
    </source>
</evidence>
<comment type="pathway">
    <text evidence="2">Protein modification; protein ubiquitination.</text>
</comment>
<gene>
    <name evidence="11" type="ORF">HID58_083965</name>
</gene>
<evidence type="ECO:0000313" key="11">
    <source>
        <dbReference type="EMBL" id="KAH0854276.1"/>
    </source>
</evidence>
<feature type="non-terminal residue" evidence="11">
    <location>
        <position position="1"/>
    </location>
</feature>
<evidence type="ECO:0000256" key="7">
    <source>
        <dbReference type="ARBA" id="ARBA00022833"/>
    </source>
</evidence>
<keyword evidence="6" id="KW-0833">Ubl conjugation pathway</keyword>
<keyword evidence="4" id="KW-0479">Metal-binding</keyword>
<keyword evidence="12" id="KW-1185">Reference proteome</keyword>
<dbReference type="PANTHER" id="PTHR14155">
    <property type="entry name" value="RING FINGER DOMAIN-CONTAINING"/>
    <property type="match status" value="1"/>
</dbReference>
<dbReference type="EC" id="2.3.2.27" evidence="3"/>
<evidence type="ECO:0000256" key="2">
    <source>
        <dbReference type="ARBA" id="ARBA00004906"/>
    </source>
</evidence>
<keyword evidence="5 9" id="KW-0863">Zinc-finger</keyword>
<sequence>SLKSYNKYFTFLLVSLFPTDITFPTRNLRTNPFLIPQAIYETNHNISNTTVLTPQSSTCLCPRPKQTISNQSAISFQRRNLIQPSIPPEHAGLGSKIIQSFPEFPYSVKDRGMDQCSICLIDFMDDDTMRLISTCNHFFHTICIDLWFESHKTCPVYRCELDVHKKSSRLFLKTINGRYQIKGLYGILQDIHNLTCYLSTSVFSFISRKDNVAADNLAKKALLNFFNCM</sequence>
<organism evidence="11 12">
    <name type="scientific">Brassica napus</name>
    <name type="common">Rape</name>
    <dbReference type="NCBI Taxonomy" id="3708"/>
    <lineage>
        <taxon>Eukaryota</taxon>
        <taxon>Viridiplantae</taxon>
        <taxon>Streptophyta</taxon>
        <taxon>Embryophyta</taxon>
        <taxon>Tracheophyta</taxon>
        <taxon>Spermatophyta</taxon>
        <taxon>Magnoliopsida</taxon>
        <taxon>eudicotyledons</taxon>
        <taxon>Gunneridae</taxon>
        <taxon>Pentapetalae</taxon>
        <taxon>rosids</taxon>
        <taxon>malvids</taxon>
        <taxon>Brassicales</taxon>
        <taxon>Brassicaceae</taxon>
        <taxon>Brassiceae</taxon>
        <taxon>Brassica</taxon>
    </lineage>
</organism>
<evidence type="ECO:0000256" key="5">
    <source>
        <dbReference type="ARBA" id="ARBA00022771"/>
    </source>
</evidence>
<dbReference type="InterPro" id="IPR001841">
    <property type="entry name" value="Znf_RING"/>
</dbReference>
<comment type="catalytic activity">
    <reaction evidence="1">
        <text>S-ubiquitinyl-[E2 ubiquitin-conjugating enzyme]-L-cysteine + [acceptor protein]-L-lysine = [E2 ubiquitin-conjugating enzyme]-L-cysteine + N(6)-ubiquitinyl-[acceptor protein]-L-lysine.</text>
        <dbReference type="EC" id="2.3.2.27"/>
    </reaction>
</comment>
<dbReference type="EMBL" id="JAGKQM010000490">
    <property type="protein sequence ID" value="KAH0854276.1"/>
    <property type="molecule type" value="Genomic_DNA"/>
</dbReference>
<evidence type="ECO:0000256" key="8">
    <source>
        <dbReference type="ARBA" id="ARBA00024209"/>
    </source>
</evidence>
<evidence type="ECO:0000256" key="3">
    <source>
        <dbReference type="ARBA" id="ARBA00012483"/>
    </source>
</evidence>
<dbReference type="InterPro" id="IPR053238">
    <property type="entry name" value="RING-H2_zinc_finger"/>
</dbReference>
<feature type="domain" description="RING-type" evidence="10">
    <location>
        <begin position="116"/>
        <end position="158"/>
    </location>
</feature>
<proteinExistence type="inferred from homology"/>
<name>A0ABQ7XGN8_BRANA</name>
<protein>
    <recommendedName>
        <fullName evidence="3">RING-type E3 ubiquitin transferase</fullName>
        <ecNumber evidence="3">2.3.2.27</ecNumber>
    </recommendedName>
</protein>
<reference evidence="11 12" key="1">
    <citation type="submission" date="2021-05" db="EMBL/GenBank/DDBJ databases">
        <title>Genome Assembly of Synthetic Allotetraploid Brassica napus Reveals Homoeologous Exchanges between Subgenomes.</title>
        <authorList>
            <person name="Davis J.T."/>
        </authorList>
    </citation>
    <scope>NUCLEOTIDE SEQUENCE [LARGE SCALE GENOMIC DNA]</scope>
    <source>
        <strain evidence="12">cv. Da-Ae</strain>
        <tissue evidence="11">Seedling</tissue>
    </source>
</reference>
<evidence type="ECO:0000256" key="1">
    <source>
        <dbReference type="ARBA" id="ARBA00000900"/>
    </source>
</evidence>
<comment type="caution">
    <text evidence="11">The sequence shown here is derived from an EMBL/GenBank/DDBJ whole genome shotgun (WGS) entry which is preliminary data.</text>
</comment>
<keyword evidence="7" id="KW-0862">Zinc</keyword>
<dbReference type="Gene3D" id="3.30.40.10">
    <property type="entry name" value="Zinc/RING finger domain, C3HC4 (zinc finger)"/>
    <property type="match status" value="1"/>
</dbReference>
<dbReference type="InterPro" id="IPR013083">
    <property type="entry name" value="Znf_RING/FYVE/PHD"/>
</dbReference>
<dbReference type="SUPFAM" id="SSF57850">
    <property type="entry name" value="RING/U-box"/>
    <property type="match status" value="1"/>
</dbReference>
<dbReference type="Proteomes" id="UP000824890">
    <property type="component" value="Unassembled WGS sequence"/>
</dbReference>
<dbReference type="Pfam" id="PF13639">
    <property type="entry name" value="zf-RING_2"/>
    <property type="match status" value="1"/>
</dbReference>
<dbReference type="PANTHER" id="PTHR14155:SF478">
    <property type="entry name" value="RING-H2 FINGER PROTEIN ATL81"/>
    <property type="match status" value="1"/>
</dbReference>
<evidence type="ECO:0000313" key="12">
    <source>
        <dbReference type="Proteomes" id="UP000824890"/>
    </source>
</evidence>
<evidence type="ECO:0000259" key="10">
    <source>
        <dbReference type="PROSITE" id="PS50089"/>
    </source>
</evidence>